<evidence type="ECO:0000313" key="6">
    <source>
        <dbReference type="Proteomes" id="UP001642482"/>
    </source>
</evidence>
<keyword evidence="2" id="KW-0647">Proteasome</keyword>
<dbReference type="PANTHER" id="PTHR12387">
    <property type="entry name" value="26S PROTEASOME NON-ATPASE REGULATORY SUBUNIT 8"/>
    <property type="match status" value="1"/>
</dbReference>
<dbReference type="PANTHER" id="PTHR12387:SF0">
    <property type="entry name" value="26S PROTEASOME NON-ATPASE REGULATORY SUBUNIT 8"/>
    <property type="match status" value="1"/>
</dbReference>
<evidence type="ECO:0000259" key="4">
    <source>
        <dbReference type="PROSITE" id="PS50250"/>
    </source>
</evidence>
<feature type="compositionally biased region" description="Polar residues" evidence="3">
    <location>
        <begin position="243"/>
        <end position="258"/>
    </location>
</feature>
<dbReference type="InterPro" id="IPR033464">
    <property type="entry name" value="CSN8_PSD8_EIF3K"/>
</dbReference>
<dbReference type="Pfam" id="PF10075">
    <property type="entry name" value="CSN8_PSD8_EIF3K"/>
    <property type="match status" value="1"/>
</dbReference>
<dbReference type="InterPro" id="IPR000717">
    <property type="entry name" value="PCI_dom"/>
</dbReference>
<evidence type="ECO:0000256" key="3">
    <source>
        <dbReference type="SAM" id="MobiDB-lite"/>
    </source>
</evidence>
<keyword evidence="6" id="KW-1185">Reference proteome</keyword>
<dbReference type="InterPro" id="IPR006746">
    <property type="entry name" value="26S_Psome_Rpn12"/>
</dbReference>
<comment type="caution">
    <text evidence="5">The sequence shown here is derived from an EMBL/GenBank/DDBJ whole genome shotgun (WGS) entry which is preliminary data.</text>
</comment>
<dbReference type="Proteomes" id="UP001642482">
    <property type="component" value="Unassembled WGS sequence"/>
</dbReference>
<gene>
    <name evidence="5" type="primary">RPN12</name>
    <name evidence="5" type="ORF">SEUCBS140593_002618</name>
</gene>
<protein>
    <submittedName>
        <fullName evidence="5">Regulatory particle non-ATPase</fullName>
    </submittedName>
</protein>
<organism evidence="5 6">
    <name type="scientific">Sporothrix eucalyptigena</name>
    <dbReference type="NCBI Taxonomy" id="1812306"/>
    <lineage>
        <taxon>Eukaryota</taxon>
        <taxon>Fungi</taxon>
        <taxon>Dikarya</taxon>
        <taxon>Ascomycota</taxon>
        <taxon>Pezizomycotina</taxon>
        <taxon>Sordariomycetes</taxon>
        <taxon>Sordariomycetidae</taxon>
        <taxon>Ophiostomatales</taxon>
        <taxon>Ophiostomataceae</taxon>
        <taxon>Sporothrix</taxon>
    </lineage>
</organism>
<comment type="similarity">
    <text evidence="1">Belongs to the proteasome subunit S14 family.</text>
</comment>
<evidence type="ECO:0000256" key="1">
    <source>
        <dbReference type="ARBA" id="ARBA00009627"/>
    </source>
</evidence>
<feature type="region of interest" description="Disordered" evidence="3">
    <location>
        <begin position="243"/>
        <end position="265"/>
    </location>
</feature>
<reference evidence="5 6" key="1">
    <citation type="submission" date="2024-01" db="EMBL/GenBank/DDBJ databases">
        <authorList>
            <person name="Allen C."/>
            <person name="Tagirdzhanova G."/>
        </authorList>
    </citation>
    <scope>NUCLEOTIDE SEQUENCE [LARGE SCALE GENOMIC DNA]</scope>
</reference>
<dbReference type="Gene3D" id="1.25.40.990">
    <property type="match status" value="1"/>
</dbReference>
<dbReference type="EMBL" id="CAWUHD010000018">
    <property type="protein sequence ID" value="CAK7215705.1"/>
    <property type="molecule type" value="Genomic_DNA"/>
</dbReference>
<accession>A0ABP0B8V4</accession>
<evidence type="ECO:0000313" key="5">
    <source>
        <dbReference type="EMBL" id="CAK7215705.1"/>
    </source>
</evidence>
<name>A0ABP0B8V4_9PEZI</name>
<dbReference type="PROSITE" id="PS50250">
    <property type="entry name" value="PCI"/>
    <property type="match status" value="1"/>
</dbReference>
<proteinExistence type="inferred from homology"/>
<evidence type="ECO:0000256" key="2">
    <source>
        <dbReference type="ARBA" id="ARBA00022942"/>
    </source>
</evidence>
<feature type="domain" description="PCI" evidence="4">
    <location>
        <begin position="74"/>
        <end position="254"/>
    </location>
</feature>
<sequence length="287" mass="31533">MAERKLGQILTQLKSSRTYPEQAKLLSKAKLALLQLGALTPSLTTDSGSAVPASVLALARETYEQGALCSIRAQDADAFTRYVQQLAPFYALPGAVLPPNVAERNKVTGLYLLLLLTEGRYGEFHSELESISTREGAGSEDDRYLGYPIRLERWLMEGSYDRVWKAMKQGEEPCEEYSVFSEILTSQVRSEIASSSERAYPSLPLSSTKSLLFLDSEGAVVEFARQRGWIIKDGQIYFPSATAASSAQPDGTVTTEDGLSQEPAEKEVSQMVIENVLGYAQQLETIV</sequence>